<dbReference type="EMBL" id="CP007448">
    <property type="protein sequence ID" value="AHM72076.2"/>
    <property type="molecule type" value="Genomic_DNA"/>
</dbReference>
<dbReference type="AlphaFoldDB" id="A0A7U4GCZ0"/>
<dbReference type="InterPro" id="IPR015079">
    <property type="entry name" value="DUF1889"/>
</dbReference>
<evidence type="ECO:0000313" key="1">
    <source>
        <dbReference type="EMBL" id="AHM72076.2"/>
    </source>
</evidence>
<dbReference type="Pfam" id="PF08986">
    <property type="entry name" value="DUF1889"/>
    <property type="match status" value="1"/>
</dbReference>
<protein>
    <submittedName>
        <fullName evidence="1">DUF1889 domain-containing protein</fullName>
    </submittedName>
</protein>
<sequence length="106" mass="11918">MNSKDKSVKPILEKAFEYIDGMNTSVSAPHPVDESRAKELLKFLKDEGVTFEGHEILAWGNRNGWDHGFTKKLAGWADKIHSGGRVVIKHPGYLSDELVKDLRSLK</sequence>
<evidence type="ECO:0000313" key="2">
    <source>
        <dbReference type="Proteomes" id="UP000230961"/>
    </source>
</evidence>
<dbReference type="Proteomes" id="UP000230961">
    <property type="component" value="Chromosome"/>
</dbReference>
<reference evidence="1 2" key="1">
    <citation type="submission" date="2017-11" db="EMBL/GenBank/DDBJ databases">
        <title>The complete genome sequence and comparative genome analysis of Yersinia enterocolitica strain LC20.</title>
        <authorList>
            <person name="Shi G."/>
            <person name="Su M."/>
            <person name="Liang J."/>
            <person name="Gu W."/>
            <person name="Xiao Y."/>
            <person name="Zhang Z."/>
            <person name="Qiu H."/>
            <person name="Duan R."/>
            <person name="Zhang Z."/>
            <person name="Li Y."/>
            <person name="Zhang X."/>
            <person name="Ling Y."/>
            <person name="Song L."/>
            <person name="Chen M."/>
            <person name="Zhao Y."/>
            <person name="Wu J."/>
            <person name="Jing H."/>
            <person name="Xiao J."/>
            <person name="Wang X."/>
        </authorList>
    </citation>
    <scope>NUCLEOTIDE SEQUENCE [LARGE SCALE GENOMIC DNA]</scope>
    <source>
        <strain evidence="1 2">LC20</strain>
    </source>
</reference>
<proteinExistence type="predicted"/>
<dbReference type="InterPro" id="IPR037210">
    <property type="entry name" value="YoaC-like_sf"/>
</dbReference>
<gene>
    <name evidence="1" type="ORF">LC20_00820</name>
</gene>
<dbReference type="Gene3D" id="1.20.1290.30">
    <property type="match status" value="1"/>
</dbReference>
<name>A0A7U4GCZ0_YEREN</name>
<accession>A0A7U4GCZ0</accession>
<dbReference type="SUPFAM" id="SSF140670">
    <property type="entry name" value="YoaC-like"/>
    <property type="match status" value="1"/>
</dbReference>
<dbReference type="KEGG" id="yel:LC20_00820"/>
<organism evidence="1 2">
    <name type="scientific">Yersinia enterocolitica LC20</name>
    <dbReference type="NCBI Taxonomy" id="1443113"/>
    <lineage>
        <taxon>Bacteria</taxon>
        <taxon>Pseudomonadati</taxon>
        <taxon>Pseudomonadota</taxon>
        <taxon>Gammaproteobacteria</taxon>
        <taxon>Enterobacterales</taxon>
        <taxon>Yersiniaceae</taxon>
        <taxon>Yersinia</taxon>
    </lineage>
</organism>